<dbReference type="EMBL" id="OW152835">
    <property type="protein sequence ID" value="CAH2056124.1"/>
    <property type="molecule type" value="Genomic_DNA"/>
</dbReference>
<dbReference type="SUPFAM" id="SSF52200">
    <property type="entry name" value="Toll/Interleukin receptor TIR domain"/>
    <property type="match status" value="1"/>
</dbReference>
<keyword evidence="7" id="KW-1133">Transmembrane helix</keyword>
<keyword evidence="5 11" id="KW-0732">Signal</keyword>
<dbReference type="Proteomes" id="UP000837857">
    <property type="component" value="Chromosome 23"/>
</dbReference>
<dbReference type="SMART" id="SM00255">
    <property type="entry name" value="TIR"/>
    <property type="match status" value="1"/>
</dbReference>
<dbReference type="Gene3D" id="3.80.10.10">
    <property type="entry name" value="Ribonuclease Inhibitor"/>
    <property type="match status" value="1"/>
</dbReference>
<dbReference type="PROSITE" id="PS50104">
    <property type="entry name" value="TIR"/>
    <property type="match status" value="1"/>
</dbReference>
<accession>A0ABN8IIU0</accession>
<evidence type="ECO:0000256" key="10">
    <source>
        <dbReference type="ARBA" id="ARBA00023180"/>
    </source>
</evidence>
<keyword evidence="10" id="KW-0325">Glycoprotein</keyword>
<evidence type="ECO:0000256" key="4">
    <source>
        <dbReference type="ARBA" id="ARBA00022692"/>
    </source>
</evidence>
<gene>
    <name evidence="13" type="ORF">IPOD504_LOCUS9389</name>
</gene>
<sequence>MDIKKFATFLIYSWLTYGLSSEPLPPKLQCLTGYMTDVQSWVNSNGRLTDMANKTSSIDVSYQPNCIRELQLQLQKHPCNSSVIYVTLAKCHLRQVPMAFRFTVDQCGRLLSNVLQYLSMYGNKFGEEGPIALKYRVEMNATSAATINREPVRWGSAKIIWSSGLQGMMFPRLRELDLRLCGIQELEDNVFSGMPNLEKLFLGENNIFLISDMTFSGLNNLVHLDISRNYEYDKNGTYRGLYFYNWRVFQKMPALRYFYITMRNSMMLSLINKDEVIDENAIFNYDVFVSYCNEDRAWVLDHLLPNVEADCTVGLSILENIVSCMDRSKAIMLIISRKFLLSQWCQFEMHLAQHRLLETRREDLIIVLLEDIPRRLRPNTLHYLMVTNTYIAWPKECAEQKLFWRRLKKSLVTHKMKQADNVSLA</sequence>
<keyword evidence="8" id="KW-0472">Membrane</keyword>
<dbReference type="PANTHER" id="PTHR24365:SF530">
    <property type="entry name" value="MSTPROX-RELATED"/>
    <property type="match status" value="1"/>
</dbReference>
<feature type="domain" description="TIR" evidence="12">
    <location>
        <begin position="283"/>
        <end position="411"/>
    </location>
</feature>
<evidence type="ECO:0000256" key="9">
    <source>
        <dbReference type="ARBA" id="ARBA00023170"/>
    </source>
</evidence>
<reference evidence="13" key="1">
    <citation type="submission" date="2022-03" db="EMBL/GenBank/DDBJ databases">
        <authorList>
            <person name="Martin H S."/>
        </authorList>
    </citation>
    <scope>NUCLEOTIDE SEQUENCE</scope>
</reference>
<evidence type="ECO:0000259" key="12">
    <source>
        <dbReference type="PROSITE" id="PS50104"/>
    </source>
</evidence>
<keyword evidence="14" id="KW-1185">Reference proteome</keyword>
<protein>
    <recommendedName>
        <fullName evidence="12">TIR domain-containing protein</fullName>
    </recommendedName>
</protein>
<comment type="similarity">
    <text evidence="2">Belongs to the Toll-like receptor family.</text>
</comment>
<feature type="chain" id="PRO_5045626580" description="TIR domain-containing protein" evidence="11">
    <location>
        <begin position="22"/>
        <end position="425"/>
    </location>
</feature>
<dbReference type="InterPro" id="IPR032675">
    <property type="entry name" value="LRR_dom_sf"/>
</dbReference>
<dbReference type="InterPro" id="IPR001611">
    <property type="entry name" value="Leu-rich_rpt"/>
</dbReference>
<evidence type="ECO:0000313" key="13">
    <source>
        <dbReference type="EMBL" id="CAH2056124.1"/>
    </source>
</evidence>
<keyword evidence="4" id="KW-0812">Transmembrane</keyword>
<feature type="non-terminal residue" evidence="13">
    <location>
        <position position="425"/>
    </location>
</feature>
<evidence type="ECO:0000256" key="7">
    <source>
        <dbReference type="ARBA" id="ARBA00022989"/>
    </source>
</evidence>
<dbReference type="Pfam" id="PF13676">
    <property type="entry name" value="TIR_2"/>
    <property type="match status" value="1"/>
</dbReference>
<organism evidence="13 14">
    <name type="scientific">Iphiclides podalirius</name>
    <name type="common">scarce swallowtail</name>
    <dbReference type="NCBI Taxonomy" id="110791"/>
    <lineage>
        <taxon>Eukaryota</taxon>
        <taxon>Metazoa</taxon>
        <taxon>Ecdysozoa</taxon>
        <taxon>Arthropoda</taxon>
        <taxon>Hexapoda</taxon>
        <taxon>Insecta</taxon>
        <taxon>Pterygota</taxon>
        <taxon>Neoptera</taxon>
        <taxon>Endopterygota</taxon>
        <taxon>Lepidoptera</taxon>
        <taxon>Glossata</taxon>
        <taxon>Ditrysia</taxon>
        <taxon>Papilionoidea</taxon>
        <taxon>Papilionidae</taxon>
        <taxon>Papilioninae</taxon>
        <taxon>Iphiclides</taxon>
    </lineage>
</organism>
<dbReference type="Gene3D" id="3.40.50.10140">
    <property type="entry name" value="Toll/interleukin-1 receptor homology (TIR) domain"/>
    <property type="match status" value="1"/>
</dbReference>
<evidence type="ECO:0000256" key="1">
    <source>
        <dbReference type="ARBA" id="ARBA00004167"/>
    </source>
</evidence>
<evidence type="ECO:0000256" key="8">
    <source>
        <dbReference type="ARBA" id="ARBA00023136"/>
    </source>
</evidence>
<dbReference type="SMART" id="SM00369">
    <property type="entry name" value="LRR_TYP"/>
    <property type="match status" value="2"/>
</dbReference>
<evidence type="ECO:0000256" key="11">
    <source>
        <dbReference type="SAM" id="SignalP"/>
    </source>
</evidence>
<keyword evidence="6" id="KW-0677">Repeat</keyword>
<evidence type="ECO:0000256" key="2">
    <source>
        <dbReference type="ARBA" id="ARBA00009634"/>
    </source>
</evidence>
<keyword evidence="3" id="KW-0433">Leucine-rich repeat</keyword>
<evidence type="ECO:0000256" key="3">
    <source>
        <dbReference type="ARBA" id="ARBA00022614"/>
    </source>
</evidence>
<feature type="signal peptide" evidence="11">
    <location>
        <begin position="1"/>
        <end position="21"/>
    </location>
</feature>
<evidence type="ECO:0000256" key="6">
    <source>
        <dbReference type="ARBA" id="ARBA00022737"/>
    </source>
</evidence>
<dbReference type="Pfam" id="PF13855">
    <property type="entry name" value="LRR_8"/>
    <property type="match status" value="1"/>
</dbReference>
<dbReference type="InterPro" id="IPR000157">
    <property type="entry name" value="TIR_dom"/>
</dbReference>
<dbReference type="InterPro" id="IPR003591">
    <property type="entry name" value="Leu-rich_rpt_typical-subtyp"/>
</dbReference>
<dbReference type="InterPro" id="IPR035897">
    <property type="entry name" value="Toll_tir_struct_dom_sf"/>
</dbReference>
<evidence type="ECO:0000256" key="5">
    <source>
        <dbReference type="ARBA" id="ARBA00022729"/>
    </source>
</evidence>
<dbReference type="SUPFAM" id="SSF52058">
    <property type="entry name" value="L domain-like"/>
    <property type="match status" value="1"/>
</dbReference>
<keyword evidence="9" id="KW-0675">Receptor</keyword>
<proteinExistence type="inferred from homology"/>
<comment type="subcellular location">
    <subcellularLocation>
        <location evidence="1">Membrane</location>
        <topology evidence="1">Single-pass membrane protein</topology>
    </subcellularLocation>
</comment>
<name>A0ABN8IIU0_9NEOP</name>
<evidence type="ECO:0000313" key="14">
    <source>
        <dbReference type="Proteomes" id="UP000837857"/>
    </source>
</evidence>
<dbReference type="PANTHER" id="PTHR24365">
    <property type="entry name" value="TOLL-LIKE RECEPTOR"/>
    <property type="match status" value="1"/>
</dbReference>